<evidence type="ECO:0000313" key="6">
    <source>
        <dbReference type="EMBL" id="KKS13195.1"/>
    </source>
</evidence>
<dbReference type="InterPro" id="IPR039425">
    <property type="entry name" value="RNA_pol_sigma-70-like"/>
</dbReference>
<evidence type="ECO:0000256" key="3">
    <source>
        <dbReference type="ARBA" id="ARBA00023082"/>
    </source>
</evidence>
<evidence type="ECO:0000256" key="1">
    <source>
        <dbReference type="ARBA" id="ARBA00010641"/>
    </source>
</evidence>
<keyword evidence="3" id="KW-0731">Sigma factor</keyword>
<dbReference type="InterPro" id="IPR013249">
    <property type="entry name" value="RNA_pol_sigma70_r4_t2"/>
</dbReference>
<accession>A0A0G0WK45</accession>
<dbReference type="PANTHER" id="PTHR43133:SF57">
    <property type="entry name" value="RNA POLYMERASE SIGMA-70 FACTOR"/>
    <property type="match status" value="1"/>
</dbReference>
<dbReference type="Pfam" id="PF08281">
    <property type="entry name" value="Sigma70_r4_2"/>
    <property type="match status" value="1"/>
</dbReference>
<gene>
    <name evidence="6" type="ORF">UU70_C0021G0006</name>
</gene>
<dbReference type="PANTHER" id="PTHR43133">
    <property type="entry name" value="RNA POLYMERASE ECF-TYPE SIGMA FACTO"/>
    <property type="match status" value="1"/>
</dbReference>
<feature type="domain" description="RNA polymerase sigma factor 70 region 4 type 2" evidence="5">
    <location>
        <begin position="123"/>
        <end position="170"/>
    </location>
</feature>
<dbReference type="Gene3D" id="1.10.1740.10">
    <property type="match status" value="1"/>
</dbReference>
<keyword evidence="2" id="KW-0805">Transcription regulation</keyword>
<evidence type="ECO:0000259" key="5">
    <source>
        <dbReference type="Pfam" id="PF08281"/>
    </source>
</evidence>
<dbReference type="InterPro" id="IPR013325">
    <property type="entry name" value="RNA_pol_sigma_r2"/>
</dbReference>
<dbReference type="GO" id="GO:0006352">
    <property type="term" value="P:DNA-templated transcription initiation"/>
    <property type="evidence" value="ECO:0007669"/>
    <property type="project" value="InterPro"/>
</dbReference>
<sequence length="177" mass="20516">MLRSRFMIASKKEAQQQKVLTKAHHDFEKSLNLYAFFKIHNHALGEDLVQDTFVKTWAYLVKGGKIDLMKAFLFHVLNNLIVDEYRKHKTVSLDVLLEKGFEPSSDDSGRLHNILDGKAALFLIQRLPKMYQKVMRMRYVQDLSLKEISLITGKSKNTIAVQLHRGLEKLKLLYASK</sequence>
<evidence type="ECO:0000313" key="7">
    <source>
        <dbReference type="Proteomes" id="UP000034380"/>
    </source>
</evidence>
<protein>
    <submittedName>
        <fullName evidence="6">RNA polymerase, sigma-24 subunit, ECF subfamily</fullName>
    </submittedName>
</protein>
<dbReference type="InterPro" id="IPR013324">
    <property type="entry name" value="RNA_pol_sigma_r3/r4-like"/>
</dbReference>
<dbReference type="Proteomes" id="UP000034380">
    <property type="component" value="Unassembled WGS sequence"/>
</dbReference>
<dbReference type="AlphaFoldDB" id="A0A0G0WK45"/>
<proteinExistence type="inferred from homology"/>
<dbReference type="GO" id="GO:0016987">
    <property type="term" value="F:sigma factor activity"/>
    <property type="evidence" value="ECO:0007669"/>
    <property type="project" value="UniProtKB-KW"/>
</dbReference>
<dbReference type="InterPro" id="IPR014284">
    <property type="entry name" value="RNA_pol_sigma-70_dom"/>
</dbReference>
<comment type="similarity">
    <text evidence="1">Belongs to the sigma-70 factor family. ECF subfamily.</text>
</comment>
<dbReference type="GO" id="GO:0003677">
    <property type="term" value="F:DNA binding"/>
    <property type="evidence" value="ECO:0007669"/>
    <property type="project" value="InterPro"/>
</dbReference>
<keyword evidence="4" id="KW-0804">Transcription</keyword>
<reference evidence="6 7" key="1">
    <citation type="journal article" date="2015" name="Nature">
        <title>rRNA introns, odd ribosomes, and small enigmatic genomes across a large radiation of phyla.</title>
        <authorList>
            <person name="Brown C.T."/>
            <person name="Hug L.A."/>
            <person name="Thomas B.C."/>
            <person name="Sharon I."/>
            <person name="Castelle C.J."/>
            <person name="Singh A."/>
            <person name="Wilkins M.J."/>
            <person name="Williams K.H."/>
            <person name="Banfield J.F."/>
        </authorList>
    </citation>
    <scope>NUCLEOTIDE SEQUENCE [LARGE SCALE GENOMIC DNA]</scope>
</reference>
<name>A0A0G0WK45_9BACT</name>
<dbReference type="NCBIfam" id="TIGR02937">
    <property type="entry name" value="sigma70-ECF"/>
    <property type="match status" value="1"/>
</dbReference>
<dbReference type="SUPFAM" id="SSF88659">
    <property type="entry name" value="Sigma3 and sigma4 domains of RNA polymerase sigma factors"/>
    <property type="match status" value="1"/>
</dbReference>
<evidence type="ECO:0000256" key="2">
    <source>
        <dbReference type="ARBA" id="ARBA00023015"/>
    </source>
</evidence>
<organism evidence="6 7">
    <name type="scientific">Candidatus Yanofskybacteria bacterium GW2011_GWA1_41_6</name>
    <dbReference type="NCBI Taxonomy" id="1619020"/>
    <lineage>
        <taxon>Bacteria</taxon>
        <taxon>Candidatus Yanofskyibacteriota</taxon>
    </lineage>
</organism>
<dbReference type="EMBL" id="LCBQ01000021">
    <property type="protein sequence ID" value="KKS13195.1"/>
    <property type="molecule type" value="Genomic_DNA"/>
</dbReference>
<evidence type="ECO:0000256" key="4">
    <source>
        <dbReference type="ARBA" id="ARBA00023163"/>
    </source>
</evidence>
<dbReference type="SUPFAM" id="SSF88946">
    <property type="entry name" value="Sigma2 domain of RNA polymerase sigma factors"/>
    <property type="match status" value="1"/>
</dbReference>
<comment type="caution">
    <text evidence="6">The sequence shown here is derived from an EMBL/GenBank/DDBJ whole genome shotgun (WGS) entry which is preliminary data.</text>
</comment>
<dbReference type="InterPro" id="IPR036388">
    <property type="entry name" value="WH-like_DNA-bd_sf"/>
</dbReference>
<dbReference type="Gene3D" id="1.10.10.10">
    <property type="entry name" value="Winged helix-like DNA-binding domain superfamily/Winged helix DNA-binding domain"/>
    <property type="match status" value="1"/>
</dbReference>
<dbReference type="CDD" id="cd06171">
    <property type="entry name" value="Sigma70_r4"/>
    <property type="match status" value="1"/>
</dbReference>